<dbReference type="Gene3D" id="3.30.70.270">
    <property type="match status" value="1"/>
</dbReference>
<accession>A0ABD0NJX2</accession>
<proteinExistence type="predicted"/>
<gene>
    <name evidence="1" type="ORF">M9458_041680</name>
</gene>
<dbReference type="Proteomes" id="UP001529510">
    <property type="component" value="Unassembled WGS sequence"/>
</dbReference>
<keyword evidence="2" id="KW-1185">Reference proteome</keyword>
<dbReference type="EMBL" id="JAMKFB020000021">
    <property type="protein sequence ID" value="KAL0162284.1"/>
    <property type="molecule type" value="Genomic_DNA"/>
</dbReference>
<dbReference type="InterPro" id="IPR043128">
    <property type="entry name" value="Rev_trsase/Diguanyl_cyclase"/>
</dbReference>
<organism evidence="1 2">
    <name type="scientific">Cirrhinus mrigala</name>
    <name type="common">Mrigala</name>
    <dbReference type="NCBI Taxonomy" id="683832"/>
    <lineage>
        <taxon>Eukaryota</taxon>
        <taxon>Metazoa</taxon>
        <taxon>Chordata</taxon>
        <taxon>Craniata</taxon>
        <taxon>Vertebrata</taxon>
        <taxon>Euteleostomi</taxon>
        <taxon>Actinopterygii</taxon>
        <taxon>Neopterygii</taxon>
        <taxon>Teleostei</taxon>
        <taxon>Ostariophysi</taxon>
        <taxon>Cypriniformes</taxon>
        <taxon>Cyprinidae</taxon>
        <taxon>Labeoninae</taxon>
        <taxon>Labeonini</taxon>
        <taxon>Cirrhinus</taxon>
    </lineage>
</organism>
<reference evidence="1 2" key="1">
    <citation type="submission" date="2024-05" db="EMBL/GenBank/DDBJ databases">
        <title>Genome sequencing and assembly of Indian major carp, Cirrhinus mrigala (Hamilton, 1822).</title>
        <authorList>
            <person name="Mohindra V."/>
            <person name="Chowdhury L.M."/>
            <person name="Lal K."/>
            <person name="Jena J.K."/>
        </authorList>
    </citation>
    <scope>NUCLEOTIDE SEQUENCE [LARGE SCALE GENOMIC DNA]</scope>
    <source>
        <strain evidence="1">CM1030</strain>
        <tissue evidence="1">Blood</tissue>
    </source>
</reference>
<dbReference type="SUPFAM" id="SSF56672">
    <property type="entry name" value="DNA/RNA polymerases"/>
    <property type="match status" value="1"/>
</dbReference>
<name>A0ABD0NJX2_CIRMR</name>
<feature type="non-terminal residue" evidence="1">
    <location>
        <position position="56"/>
    </location>
</feature>
<evidence type="ECO:0000313" key="2">
    <source>
        <dbReference type="Proteomes" id="UP001529510"/>
    </source>
</evidence>
<evidence type="ECO:0000313" key="1">
    <source>
        <dbReference type="EMBL" id="KAL0162284.1"/>
    </source>
</evidence>
<protein>
    <submittedName>
        <fullName evidence="1">Uncharacterized protein</fullName>
    </submittedName>
</protein>
<dbReference type="InterPro" id="IPR043502">
    <property type="entry name" value="DNA/RNA_pol_sf"/>
</dbReference>
<feature type="non-terminal residue" evidence="1">
    <location>
        <position position="1"/>
    </location>
</feature>
<comment type="caution">
    <text evidence="1">The sequence shown here is derived from an EMBL/GenBank/DDBJ whole genome shotgun (WGS) entry which is preliminary data.</text>
</comment>
<sequence length="56" mass="6429">CPGPKTKKEVKQFLGLAGYYRRFIPNYSELTSLLTDLNEAPDLVQWTELCQQALIK</sequence>
<dbReference type="InterPro" id="IPR051320">
    <property type="entry name" value="Viral_Replic_Matur_Polypro"/>
</dbReference>
<dbReference type="AlphaFoldDB" id="A0ABD0NJX2"/>
<dbReference type="PANTHER" id="PTHR33064">
    <property type="entry name" value="POL PROTEIN"/>
    <property type="match status" value="1"/>
</dbReference>
<dbReference type="PANTHER" id="PTHR33064:SF29">
    <property type="entry name" value="PEPTIDASE A2 DOMAIN-CONTAINING PROTEIN-RELATED"/>
    <property type="match status" value="1"/>
</dbReference>